<sequence>MRRPWRRASRPSPLDPLRADPTGRALGLDLPPGRLCHATLHGRSAVPLMWCSDTPAEPGQWARLAAATRGTGRYPLLLGGGTGYERGPREEVPWRGRLAPRFVTDPDAFDADRVLAEAWPRYVPDDGEDELDDRGRPLTLAPFGPRWPGPAAPCALAGTDPEATAADLADALLAAGTLIHPRLGLAPAPRGADVLTAVGWTGQVNLHTDPAPYTAVLRRWEDRYGARLIALTDDTLHLSVAAPPRTPEHALALAAEHFAFCPDGILQGSGTLAAYAAEAVLDQPSWCFWWD</sequence>
<dbReference type="InterPro" id="IPR025349">
    <property type="entry name" value="DUF4253"/>
</dbReference>
<reference evidence="3" key="1">
    <citation type="submission" date="2024-06" db="EMBL/GenBank/DDBJ databases">
        <title>The genome sequences of Kitasatospora sp. strain HUAS MG31.</title>
        <authorList>
            <person name="Mo P."/>
        </authorList>
    </citation>
    <scope>NUCLEOTIDE SEQUENCE</scope>
    <source>
        <strain evidence="3">HUAS MG31</strain>
    </source>
</reference>
<accession>A0AAU8K7E0</accession>
<evidence type="ECO:0000256" key="1">
    <source>
        <dbReference type="SAM" id="MobiDB-lite"/>
    </source>
</evidence>
<dbReference type="RefSeq" id="WP_354644122.1">
    <property type="nucleotide sequence ID" value="NZ_CP159872.1"/>
</dbReference>
<evidence type="ECO:0000313" key="3">
    <source>
        <dbReference type="EMBL" id="XCM83187.1"/>
    </source>
</evidence>
<evidence type="ECO:0000259" key="2">
    <source>
        <dbReference type="Pfam" id="PF14062"/>
    </source>
</evidence>
<feature type="region of interest" description="Disordered" evidence="1">
    <location>
        <begin position="1"/>
        <end position="25"/>
    </location>
</feature>
<dbReference type="EMBL" id="CP159872">
    <property type="protein sequence ID" value="XCM83187.1"/>
    <property type="molecule type" value="Genomic_DNA"/>
</dbReference>
<name>A0AAU8K7E0_9ACTN</name>
<organism evidence="3">
    <name type="scientific">Kitasatospora camelliae</name>
    <dbReference type="NCBI Taxonomy" id="3156397"/>
    <lineage>
        <taxon>Bacteria</taxon>
        <taxon>Bacillati</taxon>
        <taxon>Actinomycetota</taxon>
        <taxon>Actinomycetes</taxon>
        <taxon>Kitasatosporales</taxon>
        <taxon>Streptomycetaceae</taxon>
        <taxon>Kitasatospora</taxon>
    </lineage>
</organism>
<protein>
    <submittedName>
        <fullName evidence="3">DUF4253 domain-containing protein</fullName>
    </submittedName>
</protein>
<dbReference type="KEGG" id="kcm:ABWK59_31825"/>
<dbReference type="Pfam" id="PF14062">
    <property type="entry name" value="DUF4253"/>
    <property type="match status" value="1"/>
</dbReference>
<feature type="domain" description="DUF4253" evidence="2">
    <location>
        <begin position="182"/>
        <end position="291"/>
    </location>
</feature>
<proteinExistence type="predicted"/>
<gene>
    <name evidence="3" type="ORF">ABWK59_31825</name>
</gene>
<dbReference type="AlphaFoldDB" id="A0AAU8K7E0"/>